<dbReference type="EMBL" id="AANC01000002">
    <property type="protein sequence ID" value="EAQ50591.1"/>
    <property type="molecule type" value="Genomic_DNA"/>
</dbReference>
<accession>A3XIM9</accession>
<evidence type="ECO:0000313" key="2">
    <source>
        <dbReference type="Proteomes" id="UP000001601"/>
    </source>
</evidence>
<dbReference type="PANTHER" id="PTHR42834">
    <property type="entry name" value="ENDONUCLEASE/EXONUCLEASE/PHOSPHATASE FAMILY PROTEIN (AFU_ORTHOLOGUE AFUA_3G09210)"/>
    <property type="match status" value="1"/>
</dbReference>
<organism evidence="1 2">
    <name type="scientific">Leeuwenhoekiella blandensis (strain CECT 7118 / CCUG 51940 / KCTC 22103 / MED217)</name>
    <name type="common">Flavobacterium sp. (strain MED217)</name>
    <dbReference type="NCBI Taxonomy" id="398720"/>
    <lineage>
        <taxon>Bacteria</taxon>
        <taxon>Pseudomonadati</taxon>
        <taxon>Bacteroidota</taxon>
        <taxon>Flavobacteriia</taxon>
        <taxon>Flavobacteriales</taxon>
        <taxon>Flavobacteriaceae</taxon>
        <taxon>Leeuwenhoekiella</taxon>
    </lineage>
</organism>
<dbReference type="eggNOG" id="COG2374">
    <property type="taxonomic scope" value="Bacteria"/>
</dbReference>
<protein>
    <recommendedName>
        <fullName evidence="3">Calx-beta domain-containing protein</fullName>
    </recommendedName>
</protein>
<dbReference type="AlphaFoldDB" id="A3XIM9"/>
<dbReference type="OrthoDB" id="5500612at2"/>
<reference evidence="1 2" key="1">
    <citation type="journal article" date="2007" name="Nature">
        <title>Light stimulates growth of proteorhodopsin-containing marine Flavobacteria.</title>
        <authorList>
            <person name="Gomez-Consarnau L."/>
            <person name="Gonzalez J.M."/>
            <person name="Coll-Llado M."/>
            <person name="Gourdon P."/>
            <person name="Pascher T."/>
            <person name="Neutze R."/>
            <person name="Pedros-Alio C."/>
            <person name="Pinhassi J."/>
        </authorList>
    </citation>
    <scope>NUCLEOTIDE SEQUENCE [LARGE SCALE GENOMIC DNA]</scope>
    <source>
        <strain evidence="1 2">MED217</strain>
    </source>
</reference>
<dbReference type="PANTHER" id="PTHR42834:SF1">
    <property type="entry name" value="ENDONUCLEASE_EXONUCLEASE_PHOSPHATASE FAMILY PROTEIN (AFU_ORTHOLOGUE AFUA_3G09210)"/>
    <property type="match status" value="1"/>
</dbReference>
<dbReference type="Gene3D" id="2.60.40.2030">
    <property type="match status" value="1"/>
</dbReference>
<keyword evidence="2" id="KW-1185">Reference proteome</keyword>
<dbReference type="SUPFAM" id="SSF141072">
    <property type="entry name" value="CalX-like"/>
    <property type="match status" value="1"/>
</dbReference>
<dbReference type="Proteomes" id="UP000001601">
    <property type="component" value="Unassembled WGS sequence"/>
</dbReference>
<name>A3XIM9_LEEBM</name>
<dbReference type="HOGENOM" id="CLU_062802_0_0_10"/>
<proteinExistence type="predicted"/>
<dbReference type="RefSeq" id="WP_009779613.1">
    <property type="nucleotide sequence ID" value="NZ_CH672395.1"/>
</dbReference>
<dbReference type="InterPro" id="IPR038081">
    <property type="entry name" value="CalX-like_sf"/>
</dbReference>
<sequence>MKKCVLFFFVGNFYFYAQVGIGTTNPSAAAMLEVSSESSSGSYKGFMPPRVTVAQRDQINPTSEDIGLMVFVNDPDVSVYGWQVYNGTFWENVYLLQNSVQPTEVSFTLTEKSQLESNTGLDLEFNIANPSATSGLSVTIAASSYSDLNESNAQVITIPAGTAVYNAVDIFSITDDVEVEGNEQMLFSITNVSGGLGAPTIGVNSFFELTIVDNDVNVWINEIHYDNIGGDVNERVEIAGSAGIDLTGYTIYHYNGASGTILSSESITGIIVEIAEGLGVKNIEFNTLQNDDEAIALVDPSGNVIQFLSYEGEVTATNGPAAGMTSTELPVSQQPAVTIGFSMQLTGAGSAYNDFTWTLAPDTINTINSGQSFN</sequence>
<evidence type="ECO:0008006" key="3">
    <source>
        <dbReference type="Google" id="ProtNLM"/>
    </source>
</evidence>
<evidence type="ECO:0000313" key="1">
    <source>
        <dbReference type="EMBL" id="EAQ50591.1"/>
    </source>
</evidence>
<comment type="caution">
    <text evidence="1">The sequence shown here is derived from an EMBL/GenBank/DDBJ whole genome shotgun (WGS) entry which is preliminary data.</text>
</comment>
<dbReference type="STRING" id="398720.MED217_06147"/>
<gene>
    <name evidence="1" type="ORF">MED217_06147</name>
</gene>